<reference evidence="2" key="1">
    <citation type="submission" date="2016-10" db="EMBL/GenBank/DDBJ databases">
        <authorList>
            <person name="Varghese N."/>
            <person name="Submissions S."/>
        </authorList>
    </citation>
    <scope>NUCLEOTIDE SEQUENCE [LARGE SCALE GENOMIC DNA]</scope>
    <source>
        <strain evidence="2">DSM 4002</strain>
    </source>
</reference>
<dbReference type="RefSeq" id="WP_024982579.1">
    <property type="nucleotide sequence ID" value="NZ_CBCRUM010000012.1"/>
</dbReference>
<gene>
    <name evidence="1" type="ORF">SAMN05444143_11622</name>
</gene>
<evidence type="ECO:0000313" key="1">
    <source>
        <dbReference type="EMBL" id="SFN51197.1"/>
    </source>
</evidence>
<sequence>MKTLIPLVLLLLLLSSYKSYTILEYKNQNKLTGTEIKEFKSFEIPLNKEMYLKNYTICTKLSRSFSVEIDGTFVGIKGLYKLTDLQLLSKKEPLLFYNESTEHPFSIKKGKVLAQLN</sequence>
<dbReference type="AlphaFoldDB" id="A0A1I4ZM02"/>
<organism evidence="1 2">
    <name type="scientific">Flavobacterium succinicans</name>
    <dbReference type="NCBI Taxonomy" id="29536"/>
    <lineage>
        <taxon>Bacteria</taxon>
        <taxon>Pseudomonadati</taxon>
        <taxon>Bacteroidota</taxon>
        <taxon>Flavobacteriia</taxon>
        <taxon>Flavobacteriales</taxon>
        <taxon>Flavobacteriaceae</taxon>
        <taxon>Flavobacterium</taxon>
    </lineage>
</organism>
<dbReference type="EMBL" id="FOUT01000016">
    <property type="protein sequence ID" value="SFN51197.1"/>
    <property type="molecule type" value="Genomic_DNA"/>
</dbReference>
<dbReference type="Proteomes" id="UP000182961">
    <property type="component" value="Unassembled WGS sequence"/>
</dbReference>
<proteinExistence type="predicted"/>
<protein>
    <submittedName>
        <fullName evidence="1">Uncharacterized protein</fullName>
    </submittedName>
</protein>
<name>A0A1I4ZM02_9FLAO</name>
<evidence type="ECO:0000313" key="2">
    <source>
        <dbReference type="Proteomes" id="UP000182961"/>
    </source>
</evidence>
<keyword evidence="2" id="KW-1185">Reference proteome</keyword>
<accession>A0A1I4ZM02</accession>